<gene>
    <name evidence="2" type="ORF">ACFFFU_09705</name>
</gene>
<keyword evidence="3" id="KW-1185">Reference proteome</keyword>
<protein>
    <recommendedName>
        <fullName evidence="4">C-type lysozyme inhibitor domain-containing protein</fullName>
    </recommendedName>
</protein>
<dbReference type="RefSeq" id="WP_189497346.1">
    <property type="nucleotide sequence ID" value="NZ_BMZT01000006.1"/>
</dbReference>
<evidence type="ECO:0000313" key="3">
    <source>
        <dbReference type="Proteomes" id="UP001589898"/>
    </source>
</evidence>
<comment type="caution">
    <text evidence="2">The sequence shown here is derived from an EMBL/GenBank/DDBJ whole genome shotgun (WGS) entry which is preliminary data.</text>
</comment>
<accession>A0ABV6SYV1</accession>
<proteinExistence type="predicted"/>
<name>A0ABV6SYV1_9GAMM</name>
<evidence type="ECO:0008006" key="4">
    <source>
        <dbReference type="Google" id="ProtNLM"/>
    </source>
</evidence>
<evidence type="ECO:0000313" key="2">
    <source>
        <dbReference type="EMBL" id="MFC0718020.1"/>
    </source>
</evidence>
<organism evidence="2 3">
    <name type="scientific">Luteimonas padinae</name>
    <dbReference type="NCBI Taxonomy" id="1714359"/>
    <lineage>
        <taxon>Bacteria</taxon>
        <taxon>Pseudomonadati</taxon>
        <taxon>Pseudomonadota</taxon>
        <taxon>Gammaproteobacteria</taxon>
        <taxon>Lysobacterales</taxon>
        <taxon>Lysobacteraceae</taxon>
        <taxon>Luteimonas</taxon>
    </lineage>
</organism>
<sequence>MKRRVILFLTAAWLPAGCVDRPPEPGILEPPRSIRAPAATAPTPGEPLVVTAPHSCMDGASAQIAWSVDSPGMVDIWVSGPGSGEAKLWRRASPRGQASTPPWARDGMIFSLRRAESGEVLAEATLDCY</sequence>
<feature type="region of interest" description="Disordered" evidence="1">
    <location>
        <begin position="24"/>
        <end position="45"/>
    </location>
</feature>
<dbReference type="EMBL" id="JBHLTF010000030">
    <property type="protein sequence ID" value="MFC0718020.1"/>
    <property type="molecule type" value="Genomic_DNA"/>
</dbReference>
<evidence type="ECO:0000256" key="1">
    <source>
        <dbReference type="SAM" id="MobiDB-lite"/>
    </source>
</evidence>
<reference evidence="2 3" key="1">
    <citation type="submission" date="2024-09" db="EMBL/GenBank/DDBJ databases">
        <authorList>
            <person name="Sun Q."/>
            <person name="Mori K."/>
        </authorList>
    </citation>
    <scope>NUCLEOTIDE SEQUENCE [LARGE SCALE GENOMIC DNA]</scope>
    <source>
        <strain evidence="2 3">KCTC 52403</strain>
    </source>
</reference>
<dbReference type="Proteomes" id="UP001589898">
    <property type="component" value="Unassembled WGS sequence"/>
</dbReference>